<evidence type="ECO:0000313" key="2">
    <source>
        <dbReference type="EMBL" id="SFS39981.1"/>
    </source>
</evidence>
<organism evidence="2 3">
    <name type="scientific">Halostagnicola kamekurae</name>
    <dbReference type="NCBI Taxonomy" id="619731"/>
    <lineage>
        <taxon>Archaea</taxon>
        <taxon>Methanobacteriati</taxon>
        <taxon>Methanobacteriota</taxon>
        <taxon>Stenosarchaea group</taxon>
        <taxon>Halobacteria</taxon>
        <taxon>Halobacteriales</taxon>
        <taxon>Natrialbaceae</taxon>
        <taxon>Halostagnicola</taxon>
    </lineage>
</organism>
<dbReference type="EMBL" id="FOZS01000001">
    <property type="protein sequence ID" value="SFS39981.1"/>
    <property type="molecule type" value="Genomic_DNA"/>
</dbReference>
<evidence type="ECO:0000256" key="1">
    <source>
        <dbReference type="SAM" id="Phobius"/>
    </source>
</evidence>
<gene>
    <name evidence="2" type="ORF">SAMN04488556_0580</name>
</gene>
<name>A0A1I6PIC0_9EURY</name>
<evidence type="ECO:0000313" key="3">
    <source>
        <dbReference type="Proteomes" id="UP000199199"/>
    </source>
</evidence>
<protein>
    <submittedName>
        <fullName evidence="2">Uncharacterized protein</fullName>
    </submittedName>
</protein>
<dbReference type="RefSeq" id="WP_092901299.1">
    <property type="nucleotide sequence ID" value="NZ_FOZS01000001.1"/>
</dbReference>
<keyword evidence="1" id="KW-0472">Membrane</keyword>
<proteinExistence type="predicted"/>
<dbReference type="Proteomes" id="UP000199199">
    <property type="component" value="Unassembled WGS sequence"/>
</dbReference>
<reference evidence="3" key="1">
    <citation type="submission" date="2016-10" db="EMBL/GenBank/DDBJ databases">
        <authorList>
            <person name="Varghese N."/>
            <person name="Submissions S."/>
        </authorList>
    </citation>
    <scope>NUCLEOTIDE SEQUENCE [LARGE SCALE GENOMIC DNA]</scope>
    <source>
        <strain evidence="3">DSM 22427</strain>
    </source>
</reference>
<dbReference type="AlphaFoldDB" id="A0A1I6PIC0"/>
<keyword evidence="3" id="KW-1185">Reference proteome</keyword>
<keyword evidence="1" id="KW-0812">Transmembrane</keyword>
<feature type="transmembrane region" description="Helical" evidence="1">
    <location>
        <begin position="43"/>
        <end position="63"/>
    </location>
</feature>
<sequence>MRERLGSDMRFYYAVGALVILFFVIAILVVTTVNSIGFGSRGFFGFLVGFGFFMLVFFVSAAIHKLEDLEDV</sequence>
<feature type="transmembrane region" description="Helical" evidence="1">
    <location>
        <begin position="12"/>
        <end position="37"/>
    </location>
</feature>
<keyword evidence="1" id="KW-1133">Transmembrane helix</keyword>
<accession>A0A1I6PIC0</accession>